<dbReference type="PROSITE" id="PS00284">
    <property type="entry name" value="SERPIN"/>
    <property type="match status" value="1"/>
</dbReference>
<dbReference type="InterPro" id="IPR000215">
    <property type="entry name" value="Serpin_fam"/>
</dbReference>
<dbReference type="MEROPS" id="I04.076"/>
<protein>
    <recommendedName>
        <fullName evidence="9">Serpin domain-containing protein</fullName>
    </recommendedName>
</protein>
<evidence type="ECO:0000256" key="4">
    <source>
        <dbReference type="ARBA" id="ARBA00022690"/>
    </source>
</evidence>
<evidence type="ECO:0000256" key="1">
    <source>
        <dbReference type="ARBA" id="ARBA00004613"/>
    </source>
</evidence>
<keyword evidence="4" id="KW-0646">Protease inhibitor</keyword>
<dbReference type="InterPro" id="IPR023796">
    <property type="entry name" value="Serpin_dom"/>
</dbReference>
<dbReference type="PANTHER" id="PTHR11461:SF211">
    <property type="entry name" value="GH10112P-RELATED"/>
    <property type="match status" value="1"/>
</dbReference>
<sequence>FGYIHHNTVGARGDHTARSSLPPVSTTCCGREPVDVVTGHLAFSGGHYKPGKQQKRHLTTAMEANPLGESVLDFSVCLYKQLVVQKGHSGNVFYSPFSISAALSMALAGARANSAKELSTVLQVDDTKIHGHYSSFFSKLASYAEHVKLHVANRMYSEQTFPILENYLSVLRDSYGATIESVDFRNHYENVRQQVNAWVEKSTESKIKDLLPSGSVDALTTLILVNAIYFKGSWMSPFDPDCTHPSDFHLDSKLKKEVDMMYKKKAYKMSTSDELGVAALEIPYRGGKTSMVVLLPNDIEGLSKLEDLLTAPKLTDLLKSLRSGVDVELYLPKFKLEEAISLKKTLQAMGIKEFFSPEADLSAITEKKNLMASEVIHKAFVEVDEKGTEAAAATAVMMVACCLSIAPPVTCKFVVDRPFMFLIRSHDPEVVLFMGSVREL</sequence>
<evidence type="ECO:0000256" key="3">
    <source>
        <dbReference type="ARBA" id="ARBA00022525"/>
    </source>
</evidence>
<feature type="domain" description="Serpin" evidence="9">
    <location>
        <begin position="76"/>
        <end position="440"/>
    </location>
</feature>
<dbReference type="Gene3D" id="2.30.39.10">
    <property type="entry name" value="Alpha-1-antitrypsin, domain 1"/>
    <property type="match status" value="1"/>
</dbReference>
<keyword evidence="5" id="KW-0732">Signal</keyword>
<dbReference type="InterPro" id="IPR023795">
    <property type="entry name" value="Serpin_CS"/>
</dbReference>
<dbReference type="PANTHER" id="PTHR11461">
    <property type="entry name" value="SERINE PROTEASE INHIBITOR, SERPIN"/>
    <property type="match status" value="1"/>
</dbReference>
<reference evidence="10" key="1">
    <citation type="journal article" date="2011" name="PLoS ONE">
        <title>A deep insight into the sialotranscriptome of the gulf coast tick, Amblyomma maculatum.</title>
        <authorList>
            <person name="Karim S."/>
            <person name="Singh P."/>
            <person name="Ribeiro J.M."/>
        </authorList>
    </citation>
    <scope>NUCLEOTIDE SEQUENCE</scope>
    <source>
        <tissue evidence="10">Salivary gland</tissue>
    </source>
</reference>
<evidence type="ECO:0000256" key="6">
    <source>
        <dbReference type="ARBA" id="ARBA00022900"/>
    </source>
</evidence>
<evidence type="ECO:0000259" key="9">
    <source>
        <dbReference type="SMART" id="SM00093"/>
    </source>
</evidence>
<evidence type="ECO:0000256" key="8">
    <source>
        <dbReference type="RuleBase" id="RU000411"/>
    </source>
</evidence>
<keyword evidence="3" id="KW-0964">Secreted</keyword>
<dbReference type="InterPro" id="IPR036186">
    <property type="entry name" value="Serpin_sf"/>
</dbReference>
<dbReference type="AlphaFoldDB" id="G3MH06"/>
<dbReference type="InterPro" id="IPR042178">
    <property type="entry name" value="Serpin_sf_1"/>
</dbReference>
<evidence type="ECO:0000313" key="10">
    <source>
        <dbReference type="EMBL" id="AEO32774.1"/>
    </source>
</evidence>
<proteinExistence type="evidence at transcript level"/>
<dbReference type="GO" id="GO:0004867">
    <property type="term" value="F:serine-type endopeptidase inhibitor activity"/>
    <property type="evidence" value="ECO:0007669"/>
    <property type="project" value="UniProtKB-KW"/>
</dbReference>
<dbReference type="FunFam" id="3.30.497.10:FF:000031">
    <property type="entry name" value="Putative salivary serpin"/>
    <property type="match status" value="1"/>
</dbReference>
<dbReference type="GO" id="GO:0005615">
    <property type="term" value="C:extracellular space"/>
    <property type="evidence" value="ECO:0007669"/>
    <property type="project" value="InterPro"/>
</dbReference>
<dbReference type="CDD" id="cd00172">
    <property type="entry name" value="serpin"/>
    <property type="match status" value="1"/>
</dbReference>
<dbReference type="Pfam" id="PF00079">
    <property type="entry name" value="Serpin"/>
    <property type="match status" value="1"/>
</dbReference>
<comment type="subcellular location">
    <subcellularLocation>
        <location evidence="1">Secreted</location>
    </subcellularLocation>
</comment>
<dbReference type="InterPro" id="IPR042185">
    <property type="entry name" value="Serpin_sf_2"/>
</dbReference>
<evidence type="ECO:0000256" key="2">
    <source>
        <dbReference type="ARBA" id="ARBA00009500"/>
    </source>
</evidence>
<evidence type="ECO:0000256" key="5">
    <source>
        <dbReference type="ARBA" id="ARBA00022729"/>
    </source>
</evidence>
<dbReference type="SMART" id="SM00093">
    <property type="entry name" value="SERPIN"/>
    <property type="match status" value="1"/>
</dbReference>
<feature type="non-terminal residue" evidence="10">
    <location>
        <position position="1"/>
    </location>
</feature>
<keyword evidence="6" id="KW-0722">Serine protease inhibitor</keyword>
<keyword evidence="7" id="KW-0325">Glycoprotein</keyword>
<accession>G3MH06</accession>
<comment type="similarity">
    <text evidence="2 8">Belongs to the serpin family.</text>
</comment>
<dbReference type="Gene3D" id="3.30.497.10">
    <property type="entry name" value="Antithrombin, subunit I, domain 2"/>
    <property type="match status" value="1"/>
</dbReference>
<dbReference type="EMBL" id="JO841157">
    <property type="protein sequence ID" value="AEO32774.1"/>
    <property type="molecule type" value="mRNA"/>
</dbReference>
<dbReference type="SUPFAM" id="SSF56574">
    <property type="entry name" value="Serpins"/>
    <property type="match status" value="1"/>
</dbReference>
<evidence type="ECO:0000256" key="7">
    <source>
        <dbReference type="ARBA" id="ARBA00023180"/>
    </source>
</evidence>
<organism evidence="10">
    <name type="scientific">Amblyomma maculatum</name>
    <name type="common">Gulf Coast tick</name>
    <dbReference type="NCBI Taxonomy" id="34609"/>
    <lineage>
        <taxon>Eukaryota</taxon>
        <taxon>Metazoa</taxon>
        <taxon>Ecdysozoa</taxon>
        <taxon>Arthropoda</taxon>
        <taxon>Chelicerata</taxon>
        <taxon>Arachnida</taxon>
        <taxon>Acari</taxon>
        <taxon>Parasitiformes</taxon>
        <taxon>Ixodida</taxon>
        <taxon>Ixodoidea</taxon>
        <taxon>Ixodidae</taxon>
        <taxon>Amblyomminae</taxon>
        <taxon>Amblyomma</taxon>
    </lineage>
</organism>
<name>G3MH06_AMBMU</name>